<feature type="domain" description="AB hydrolase-1" evidence="1">
    <location>
        <begin position="36"/>
        <end position="272"/>
    </location>
</feature>
<dbReference type="SUPFAM" id="SSF53474">
    <property type="entry name" value="alpha/beta-Hydrolases"/>
    <property type="match status" value="1"/>
</dbReference>
<protein>
    <recommendedName>
        <fullName evidence="1">AB hydrolase-1 domain-containing protein</fullName>
    </recommendedName>
</protein>
<sequence>MVGFVSSAGMETVTHVVPGADGELISVEEFGAPDGKPVLVHPGSPGSRRLFRPDAELAARRYGLRLLSYDRPGYRGRPRREGRRIADAAADVRSLAAALGIERLGMWGFSGGGSYALACAAVLPELVTGAAVFAGFAPYGAPGLDFCAGTTPEFAHEVELFFTDRETAREHWKQDADRLLATLGTPEGWVARWGDAAGTDDARSWPVARHLAAIMRDSLSDGDDAWWDDWAATLTPWGCDPTSIRVPVRLWHGVHDRAVPIVNGRWLAAHVPGIVAHLIDSADHTNVEHDNREAAYAWLSELS</sequence>
<dbReference type="EMBL" id="BOPO01000001">
    <property type="protein sequence ID" value="GIL24783.1"/>
    <property type="molecule type" value="Genomic_DNA"/>
</dbReference>
<organism evidence="2 4">
    <name type="scientific">Actinocatenispora comari</name>
    <dbReference type="NCBI Taxonomy" id="2807577"/>
    <lineage>
        <taxon>Bacteria</taxon>
        <taxon>Bacillati</taxon>
        <taxon>Actinomycetota</taxon>
        <taxon>Actinomycetes</taxon>
        <taxon>Micromonosporales</taxon>
        <taxon>Micromonosporaceae</taxon>
        <taxon>Actinocatenispora</taxon>
    </lineage>
</organism>
<evidence type="ECO:0000313" key="4">
    <source>
        <dbReference type="Proteomes" id="UP000614996"/>
    </source>
</evidence>
<keyword evidence="4" id="KW-1185">Reference proteome</keyword>
<evidence type="ECO:0000259" key="1">
    <source>
        <dbReference type="Pfam" id="PF00561"/>
    </source>
</evidence>
<dbReference type="EMBL" id="BOPO01000124">
    <property type="protein sequence ID" value="GIL30576.1"/>
    <property type="molecule type" value="Genomic_DNA"/>
</dbReference>
<comment type="caution">
    <text evidence="2">The sequence shown here is derived from an EMBL/GenBank/DDBJ whole genome shotgun (WGS) entry which is preliminary data.</text>
</comment>
<dbReference type="PANTHER" id="PTHR43433:SF10">
    <property type="entry name" value="AB HYDROLASE-1 DOMAIN-CONTAINING PROTEIN"/>
    <property type="match status" value="1"/>
</dbReference>
<name>A0A8J4A9S4_9ACTN</name>
<dbReference type="Pfam" id="PF00561">
    <property type="entry name" value="Abhydrolase_1"/>
    <property type="match status" value="1"/>
</dbReference>
<dbReference type="Proteomes" id="UP000614996">
    <property type="component" value="Unassembled WGS sequence"/>
</dbReference>
<reference evidence="4" key="1">
    <citation type="journal article" date="2021" name="Int. J. Syst. Evol. Microbiol.">
        <title>Actinocatenispora comari sp. nov., an endophytic actinomycete isolated from aerial parts of Comarum salesowianum.</title>
        <authorList>
            <person name="Oyunbileg N."/>
            <person name="Iizaka Y."/>
            <person name="Hamada M."/>
            <person name="Davaapurev B.O."/>
            <person name="Fukumoto A."/>
            <person name="Tsetseg B."/>
            <person name="Kato F."/>
            <person name="Tamura T."/>
            <person name="Batkhuu J."/>
            <person name="Anzai Y."/>
        </authorList>
    </citation>
    <scope>NUCLEOTIDE SEQUENCE [LARGE SCALE GENOMIC DNA]</scope>
    <source>
        <strain evidence="4">NUM-2625</strain>
    </source>
</reference>
<dbReference type="InterPro" id="IPR050471">
    <property type="entry name" value="AB_hydrolase"/>
</dbReference>
<reference evidence="2" key="2">
    <citation type="submission" date="2021-02" db="EMBL/GenBank/DDBJ databases">
        <title>Whole genome shotgun sequence of Actinocatenispora sp. strain NUM-2625.</title>
        <authorList>
            <person name="Oyunbileg N."/>
            <person name="Iizaka Y."/>
            <person name="Davaapurev BO."/>
            <person name="Fukumoto A."/>
            <person name="Batkhuu J."/>
            <person name="Anzai Y."/>
        </authorList>
    </citation>
    <scope>NUCLEOTIDE SEQUENCE</scope>
    <source>
        <strain evidence="2">NUM-2625</strain>
    </source>
</reference>
<gene>
    <name evidence="2" type="ORF">NUM_00380</name>
    <name evidence="3" type="ORF">NUM_58300</name>
</gene>
<accession>A0A8J4A9S4</accession>
<dbReference type="GO" id="GO:0003824">
    <property type="term" value="F:catalytic activity"/>
    <property type="evidence" value="ECO:0007669"/>
    <property type="project" value="UniProtKB-ARBA"/>
</dbReference>
<proteinExistence type="predicted"/>
<dbReference type="InterPro" id="IPR000073">
    <property type="entry name" value="AB_hydrolase_1"/>
</dbReference>
<evidence type="ECO:0000313" key="2">
    <source>
        <dbReference type="EMBL" id="GIL24783.1"/>
    </source>
</evidence>
<dbReference type="PANTHER" id="PTHR43433">
    <property type="entry name" value="HYDROLASE, ALPHA/BETA FOLD FAMILY PROTEIN"/>
    <property type="match status" value="1"/>
</dbReference>
<dbReference type="AlphaFoldDB" id="A0A8J4A9S4"/>
<evidence type="ECO:0000313" key="3">
    <source>
        <dbReference type="EMBL" id="GIL30576.1"/>
    </source>
</evidence>
<dbReference type="InterPro" id="IPR029058">
    <property type="entry name" value="AB_hydrolase_fold"/>
</dbReference>
<dbReference type="Gene3D" id="3.40.50.1820">
    <property type="entry name" value="alpha/beta hydrolase"/>
    <property type="match status" value="1"/>
</dbReference>